<dbReference type="Proteomes" id="UP000499080">
    <property type="component" value="Unassembled WGS sequence"/>
</dbReference>
<accession>A0A4Y2IMT4</accession>
<gene>
    <name evidence="1" type="ORF">AVEN_23058_1</name>
</gene>
<dbReference type="EMBL" id="BGPR01002795">
    <property type="protein sequence ID" value="GBM79017.1"/>
    <property type="molecule type" value="Genomic_DNA"/>
</dbReference>
<dbReference type="Gene3D" id="3.60.10.10">
    <property type="entry name" value="Endonuclease/exonuclease/phosphatase"/>
    <property type="match status" value="1"/>
</dbReference>
<proteinExistence type="predicted"/>
<keyword evidence="2" id="KW-1185">Reference proteome</keyword>
<dbReference type="InterPro" id="IPR036691">
    <property type="entry name" value="Endo/exonu/phosph_ase_sf"/>
</dbReference>
<reference evidence="1 2" key="1">
    <citation type="journal article" date="2019" name="Sci. Rep.">
        <title>Orb-weaving spider Araneus ventricosus genome elucidates the spidroin gene catalogue.</title>
        <authorList>
            <person name="Kono N."/>
            <person name="Nakamura H."/>
            <person name="Ohtoshi R."/>
            <person name="Moran D.A.P."/>
            <person name="Shinohara A."/>
            <person name="Yoshida Y."/>
            <person name="Fujiwara M."/>
            <person name="Mori M."/>
            <person name="Tomita M."/>
            <person name="Arakawa K."/>
        </authorList>
    </citation>
    <scope>NUCLEOTIDE SEQUENCE [LARGE SCALE GENOMIC DNA]</scope>
</reference>
<organism evidence="1 2">
    <name type="scientific">Araneus ventricosus</name>
    <name type="common">Orbweaver spider</name>
    <name type="synonym">Epeira ventricosa</name>
    <dbReference type="NCBI Taxonomy" id="182803"/>
    <lineage>
        <taxon>Eukaryota</taxon>
        <taxon>Metazoa</taxon>
        <taxon>Ecdysozoa</taxon>
        <taxon>Arthropoda</taxon>
        <taxon>Chelicerata</taxon>
        <taxon>Arachnida</taxon>
        <taxon>Araneae</taxon>
        <taxon>Araneomorphae</taxon>
        <taxon>Entelegynae</taxon>
        <taxon>Araneoidea</taxon>
        <taxon>Araneidae</taxon>
        <taxon>Araneus</taxon>
    </lineage>
</organism>
<dbReference type="OrthoDB" id="6434959at2759"/>
<name>A0A4Y2IMT4_ARAVE</name>
<comment type="caution">
    <text evidence="1">The sequence shown here is derived from an EMBL/GenBank/DDBJ whole genome shotgun (WGS) entry which is preliminary data.</text>
</comment>
<evidence type="ECO:0000313" key="2">
    <source>
        <dbReference type="Proteomes" id="UP000499080"/>
    </source>
</evidence>
<protein>
    <submittedName>
        <fullName evidence="1">Uncharacterized protein</fullName>
    </submittedName>
</protein>
<dbReference type="AlphaFoldDB" id="A0A4Y2IMT4"/>
<evidence type="ECO:0000313" key="1">
    <source>
        <dbReference type="EMBL" id="GBM79017.1"/>
    </source>
</evidence>
<dbReference type="SUPFAM" id="SSF56219">
    <property type="entry name" value="DNase I-like"/>
    <property type="match status" value="1"/>
</dbReference>
<sequence>MQPQVVQLSHFRENQKKSLTIEYQPVRCSSHIIDCLYQSTYDRTLADKISKALFIKRLDMNMIKLKFAVMEETVANVRQEVNEVCHRDITPNYSVCKEGKHVAVITEKREENPVCVIMRKSVAVQTFETEEVVIPKQVPALNQSPNLAIVSSESGSAMKIDVSSQESAIGIACQGSLSVKESNSEARHYSDHRVFPLTNKPRFLLIRVPRALYLLLECRGLNNKMQDLRTFVDEKLPDPLLVQETKLKNNSNPYLPGYLFYRQDGPQSLPSGGTGIFIKNSLNHVELFIPNID</sequence>